<dbReference type="InterPro" id="IPR016181">
    <property type="entry name" value="Acyl_CoA_acyltransferase"/>
</dbReference>
<comment type="caution">
    <text evidence="4">The sequence shown here is derived from an EMBL/GenBank/DDBJ whole genome shotgun (WGS) entry which is preliminary data.</text>
</comment>
<dbReference type="STRING" id="268407.PWYN_06875"/>
<reference evidence="4 5" key="2">
    <citation type="submission" date="2014-10" db="EMBL/GenBank/DDBJ databases">
        <title>Comparative genomics of the Paenibacillus odorifer group.</title>
        <authorList>
            <person name="Tsai Y.-C."/>
            <person name="Martin N."/>
            <person name="Korlach J."/>
            <person name="Wiedmann M."/>
        </authorList>
    </citation>
    <scope>NUCLEOTIDE SEQUENCE [LARGE SCALE GENOMIC DNA]</scope>
    <source>
        <strain evidence="4 5">DSM 18334</strain>
    </source>
</reference>
<dbReference type="eggNOG" id="COG0456">
    <property type="taxonomic scope" value="Bacteria"/>
</dbReference>
<keyword evidence="5" id="KW-1185">Reference proteome</keyword>
<dbReference type="GO" id="GO:0016747">
    <property type="term" value="F:acyltransferase activity, transferring groups other than amino-acyl groups"/>
    <property type="evidence" value="ECO:0007669"/>
    <property type="project" value="InterPro"/>
</dbReference>
<keyword evidence="2" id="KW-0012">Acyltransferase</keyword>
<dbReference type="PANTHER" id="PTHR43877:SF1">
    <property type="entry name" value="ACETYLTRANSFERASE"/>
    <property type="match status" value="1"/>
</dbReference>
<protein>
    <submittedName>
        <fullName evidence="4">GCN5 family acetyltransferase</fullName>
    </submittedName>
</protein>
<dbReference type="CDD" id="cd04301">
    <property type="entry name" value="NAT_SF"/>
    <property type="match status" value="1"/>
</dbReference>
<dbReference type="RefSeq" id="WP_036649702.1">
    <property type="nucleotide sequence ID" value="NZ_JQCR01000002.1"/>
</dbReference>
<dbReference type="PROSITE" id="PS51186">
    <property type="entry name" value="GNAT"/>
    <property type="match status" value="1"/>
</dbReference>
<feature type="domain" description="N-acetyltransferase" evidence="3">
    <location>
        <begin position="8"/>
        <end position="169"/>
    </location>
</feature>
<dbReference type="InterPro" id="IPR050832">
    <property type="entry name" value="Bact_Acetyltransf"/>
</dbReference>
<dbReference type="EMBL" id="JQCR01000002">
    <property type="protein sequence ID" value="KGE19098.1"/>
    <property type="molecule type" value="Genomic_DNA"/>
</dbReference>
<dbReference type="OrthoDB" id="3389160at2"/>
<name>A0A098MAM6_9BACL</name>
<gene>
    <name evidence="4" type="ORF">PWYN_06875</name>
</gene>
<dbReference type="Proteomes" id="UP000029734">
    <property type="component" value="Unassembled WGS sequence"/>
</dbReference>
<evidence type="ECO:0000259" key="3">
    <source>
        <dbReference type="PROSITE" id="PS51186"/>
    </source>
</evidence>
<evidence type="ECO:0000256" key="1">
    <source>
        <dbReference type="ARBA" id="ARBA00022679"/>
    </source>
</evidence>
<dbReference type="Pfam" id="PF00583">
    <property type="entry name" value="Acetyltransf_1"/>
    <property type="match status" value="1"/>
</dbReference>
<evidence type="ECO:0000256" key="2">
    <source>
        <dbReference type="ARBA" id="ARBA00023315"/>
    </source>
</evidence>
<proteinExistence type="predicted"/>
<keyword evidence="1 4" id="KW-0808">Transferase</keyword>
<evidence type="ECO:0000313" key="4">
    <source>
        <dbReference type="EMBL" id="KGE19098.1"/>
    </source>
</evidence>
<dbReference type="PANTHER" id="PTHR43877">
    <property type="entry name" value="AMINOALKYLPHOSPHONATE N-ACETYLTRANSFERASE-RELATED-RELATED"/>
    <property type="match status" value="1"/>
</dbReference>
<accession>A0A098MAM6</accession>
<dbReference type="SUPFAM" id="SSF55729">
    <property type="entry name" value="Acyl-CoA N-acyltransferases (Nat)"/>
    <property type="match status" value="1"/>
</dbReference>
<reference evidence="4 5" key="1">
    <citation type="submission" date="2014-08" db="EMBL/GenBank/DDBJ databases">
        <authorList>
            <person name="den Bakker H.C."/>
        </authorList>
    </citation>
    <scope>NUCLEOTIDE SEQUENCE [LARGE SCALE GENOMIC DNA]</scope>
    <source>
        <strain evidence="4 5">DSM 18334</strain>
    </source>
</reference>
<dbReference type="InterPro" id="IPR000182">
    <property type="entry name" value="GNAT_dom"/>
</dbReference>
<evidence type="ECO:0000313" key="5">
    <source>
        <dbReference type="Proteomes" id="UP000029734"/>
    </source>
</evidence>
<dbReference type="AlphaFoldDB" id="A0A098MAM6"/>
<dbReference type="Gene3D" id="3.40.630.30">
    <property type="match status" value="1"/>
</dbReference>
<sequence length="169" mass="18887">MNTNIRLTLVESLDTELELSLSRLLISVVEDGASIGFLPPVKHEEAHLYWQNVIQPGTMLWIAKEKDIIVGTIQLQLASKANARHRAEMAKLMVHPEHRRKGIAGLLLSTAEAAAVSEARELIVLDTREGDPSNILYQSRGYIEGGRIPYYVRSANGELHATVIYYKKL</sequence>
<organism evidence="4 5">
    <name type="scientific">Paenibacillus wynnii</name>
    <dbReference type="NCBI Taxonomy" id="268407"/>
    <lineage>
        <taxon>Bacteria</taxon>
        <taxon>Bacillati</taxon>
        <taxon>Bacillota</taxon>
        <taxon>Bacilli</taxon>
        <taxon>Bacillales</taxon>
        <taxon>Paenibacillaceae</taxon>
        <taxon>Paenibacillus</taxon>
    </lineage>
</organism>